<dbReference type="EMBL" id="JAEHFY010000018">
    <property type="protein sequence ID" value="MBK0383862.1"/>
    <property type="molecule type" value="Genomic_DNA"/>
</dbReference>
<comment type="caution">
    <text evidence="1">The sequence shown here is derived from an EMBL/GenBank/DDBJ whole genome shotgun (WGS) entry which is preliminary data.</text>
</comment>
<sequence>MYLNNMQSYAFGSILILFLCFAACEKGILNGPLNPYGERVDLMTSESALFGPDANNGLKITVDQINDSRCPENATCIRAGEAAVKITIYDAKENSATFDLYFGGKSNFKPDTANFSINQSKFKAILYDVNPHPKTGELQDKAKAKITLVNN</sequence>
<dbReference type="Proteomes" id="UP000660024">
    <property type="component" value="Unassembled WGS sequence"/>
</dbReference>
<dbReference type="RefSeq" id="WP_200587061.1">
    <property type="nucleotide sequence ID" value="NZ_JAEHFY010000018.1"/>
</dbReference>
<keyword evidence="2" id="KW-1185">Reference proteome</keyword>
<evidence type="ECO:0008006" key="3">
    <source>
        <dbReference type="Google" id="ProtNLM"/>
    </source>
</evidence>
<name>A0ABS1BM48_9SPHI</name>
<gene>
    <name evidence="1" type="ORF">I5M32_12915</name>
</gene>
<protein>
    <recommendedName>
        <fullName evidence="3">DUF1735 domain-containing protein</fullName>
    </recommendedName>
</protein>
<proteinExistence type="predicted"/>
<evidence type="ECO:0000313" key="2">
    <source>
        <dbReference type="Proteomes" id="UP000660024"/>
    </source>
</evidence>
<evidence type="ECO:0000313" key="1">
    <source>
        <dbReference type="EMBL" id="MBK0383862.1"/>
    </source>
</evidence>
<accession>A0ABS1BM48</accession>
<organism evidence="1 2">
    <name type="scientific">Pedobacter segetis</name>
    <dbReference type="NCBI Taxonomy" id="2793069"/>
    <lineage>
        <taxon>Bacteria</taxon>
        <taxon>Pseudomonadati</taxon>
        <taxon>Bacteroidota</taxon>
        <taxon>Sphingobacteriia</taxon>
        <taxon>Sphingobacteriales</taxon>
        <taxon>Sphingobacteriaceae</taxon>
        <taxon>Pedobacter</taxon>
    </lineage>
</organism>
<reference evidence="1 2" key="1">
    <citation type="submission" date="2020-12" db="EMBL/GenBank/DDBJ databases">
        <title>Bacterial novel species Pedobacter sp. SD-b isolated from soil.</title>
        <authorList>
            <person name="Jung H.-Y."/>
        </authorList>
    </citation>
    <scope>NUCLEOTIDE SEQUENCE [LARGE SCALE GENOMIC DNA]</scope>
    <source>
        <strain evidence="1 2">SD-b</strain>
    </source>
</reference>